<evidence type="ECO:0000256" key="1">
    <source>
        <dbReference type="SAM" id="Coils"/>
    </source>
</evidence>
<feature type="coiled-coil region" evidence="1">
    <location>
        <begin position="95"/>
        <end position="125"/>
    </location>
</feature>
<evidence type="ECO:0000313" key="3">
    <source>
        <dbReference type="EMBL" id="CEK93946.1"/>
    </source>
</evidence>
<reference evidence="3" key="1">
    <citation type="submission" date="2014-12" db="EMBL/GenBank/DDBJ databases">
        <title>Insight into the proteome of Arion vulgaris.</title>
        <authorList>
            <person name="Aradska J."/>
            <person name="Bulat T."/>
            <person name="Smidak R."/>
            <person name="Sarate P."/>
            <person name="Gangsoo J."/>
            <person name="Sialana F."/>
            <person name="Bilban M."/>
            <person name="Lubec G."/>
        </authorList>
    </citation>
    <scope>NUCLEOTIDE SEQUENCE</scope>
    <source>
        <tissue evidence="3">Skin</tissue>
    </source>
</reference>
<proteinExistence type="predicted"/>
<organism evidence="3">
    <name type="scientific">Arion vulgaris</name>
    <dbReference type="NCBI Taxonomy" id="1028688"/>
    <lineage>
        <taxon>Eukaryota</taxon>
        <taxon>Metazoa</taxon>
        <taxon>Spiralia</taxon>
        <taxon>Lophotrochozoa</taxon>
        <taxon>Mollusca</taxon>
        <taxon>Gastropoda</taxon>
        <taxon>Heterobranchia</taxon>
        <taxon>Euthyneura</taxon>
        <taxon>Panpulmonata</taxon>
        <taxon>Eupulmonata</taxon>
        <taxon>Stylommatophora</taxon>
        <taxon>Helicina</taxon>
        <taxon>Arionoidea</taxon>
        <taxon>Arionidae</taxon>
        <taxon>Arion</taxon>
    </lineage>
</organism>
<dbReference type="InterPro" id="IPR052852">
    <property type="entry name" value="SSU_Processome_Comp"/>
</dbReference>
<gene>
    <name evidence="3" type="primary">ORF198081</name>
    <name evidence="4" type="synonym">ORF198085</name>
</gene>
<accession>A0A0B7BNP5</accession>
<evidence type="ECO:0000313" key="4">
    <source>
        <dbReference type="EMBL" id="CEK93948.1"/>
    </source>
</evidence>
<feature type="compositionally biased region" description="Basic and acidic residues" evidence="2">
    <location>
        <begin position="29"/>
        <end position="40"/>
    </location>
</feature>
<keyword evidence="1" id="KW-0175">Coiled coil</keyword>
<dbReference type="EMBL" id="HACG01047083">
    <property type="protein sequence ID" value="CEK93948.1"/>
    <property type="molecule type" value="Transcribed_RNA"/>
</dbReference>
<protein>
    <submittedName>
        <fullName evidence="3">Uncharacterized protein</fullName>
    </submittedName>
</protein>
<name>A0A0B7BNP5_9EUPU</name>
<dbReference type="PANTHER" id="PTHR28366:SF1">
    <property type="entry name" value="CHROMOSOME 1 OPEN READING FRAME 131"/>
    <property type="match status" value="1"/>
</dbReference>
<dbReference type="EMBL" id="HACG01047081">
    <property type="protein sequence ID" value="CEK93946.1"/>
    <property type="molecule type" value="Transcribed_RNA"/>
</dbReference>
<evidence type="ECO:0000256" key="2">
    <source>
        <dbReference type="SAM" id="MobiDB-lite"/>
    </source>
</evidence>
<dbReference type="AlphaFoldDB" id="A0A0B7BNP5"/>
<dbReference type="InterPro" id="IPR027973">
    <property type="entry name" value="FSAF1-like"/>
</dbReference>
<sequence length="160" mass="18828">MSTKGNKTVEVVMFHDHRKQKMSTGSHPEQTHHDMRKKTDGLGTSKRVFFDHRQFKYDVRKLGIHGLNKKDKETAMVDFLVELGAKRPKNKCYHINEYQQIVQQRKEEEKKLETLERNAGIKAKKSKAKQKKRQDDILNHVDGQVGIYRDGVQFIKRLKQ</sequence>
<dbReference type="PANTHER" id="PTHR28366">
    <property type="entry name" value="CHROMOSOME 1 OPEN READING FRAME 131"/>
    <property type="match status" value="1"/>
</dbReference>
<dbReference type="Pfam" id="PF15375">
    <property type="entry name" value="FSAF1"/>
    <property type="match status" value="1"/>
</dbReference>
<feature type="region of interest" description="Disordered" evidence="2">
    <location>
        <begin position="17"/>
        <end position="40"/>
    </location>
</feature>